<proteinExistence type="predicted"/>
<dbReference type="EMBL" id="VIGI01000005">
    <property type="protein sequence ID" value="KAB8300345.1"/>
    <property type="molecule type" value="Genomic_DNA"/>
</dbReference>
<organism evidence="1 2">
    <name type="scientific">Monilinia laxa</name>
    <name type="common">Brown rot fungus</name>
    <name type="synonym">Sclerotinia laxa</name>
    <dbReference type="NCBI Taxonomy" id="61186"/>
    <lineage>
        <taxon>Eukaryota</taxon>
        <taxon>Fungi</taxon>
        <taxon>Dikarya</taxon>
        <taxon>Ascomycota</taxon>
        <taxon>Pezizomycotina</taxon>
        <taxon>Leotiomycetes</taxon>
        <taxon>Helotiales</taxon>
        <taxon>Sclerotiniaceae</taxon>
        <taxon>Monilinia</taxon>
    </lineage>
</organism>
<gene>
    <name evidence="1" type="ORF">EYC80_000531</name>
</gene>
<evidence type="ECO:0000313" key="1">
    <source>
        <dbReference type="EMBL" id="KAB8300345.1"/>
    </source>
</evidence>
<name>A0A5N6KAZ4_MONLA</name>
<dbReference type="AlphaFoldDB" id="A0A5N6KAZ4"/>
<keyword evidence="2" id="KW-1185">Reference proteome</keyword>
<accession>A0A5N6KAZ4</accession>
<protein>
    <submittedName>
        <fullName evidence="1">Uncharacterized protein</fullName>
    </submittedName>
</protein>
<reference evidence="1 2" key="1">
    <citation type="submission" date="2019-06" db="EMBL/GenBank/DDBJ databases">
        <title>Genome Sequence of the Brown Rot Fungal Pathogen Monilinia laxa.</title>
        <authorList>
            <person name="De Miccolis Angelini R.M."/>
            <person name="Landi L."/>
            <person name="Abate D."/>
            <person name="Pollastro S."/>
            <person name="Romanazzi G."/>
            <person name="Faretra F."/>
        </authorList>
    </citation>
    <scope>NUCLEOTIDE SEQUENCE [LARGE SCALE GENOMIC DNA]</scope>
    <source>
        <strain evidence="1 2">Mlax316</strain>
    </source>
</reference>
<comment type="caution">
    <text evidence="1">The sequence shown here is derived from an EMBL/GenBank/DDBJ whole genome shotgun (WGS) entry which is preliminary data.</text>
</comment>
<dbReference type="Proteomes" id="UP000326757">
    <property type="component" value="Unassembled WGS sequence"/>
</dbReference>
<evidence type="ECO:0000313" key="2">
    <source>
        <dbReference type="Proteomes" id="UP000326757"/>
    </source>
</evidence>
<sequence length="67" mass="7371">MSSCLASALVSSSLIINIHLLTSNAPFGRAPGLPSNGRKRCKIKCKLQTRMPRKKSYKLVDLLLRTS</sequence>